<evidence type="ECO:0000256" key="2">
    <source>
        <dbReference type="ARBA" id="ARBA00029447"/>
    </source>
</evidence>
<dbReference type="SMART" id="SM00283">
    <property type="entry name" value="MA"/>
    <property type="match status" value="1"/>
</dbReference>
<evidence type="ECO:0000313" key="8">
    <source>
        <dbReference type="Proteomes" id="UP000057938"/>
    </source>
</evidence>
<comment type="similarity">
    <text evidence="2">Belongs to the methyl-accepting chemotaxis (MCP) protein family.</text>
</comment>
<keyword evidence="8" id="KW-1185">Reference proteome</keyword>
<dbReference type="InterPro" id="IPR003660">
    <property type="entry name" value="HAMP_dom"/>
</dbReference>
<dbReference type="STRING" id="361183.AMC99_02073"/>
<evidence type="ECO:0008006" key="9">
    <source>
        <dbReference type="Google" id="ProtNLM"/>
    </source>
</evidence>
<dbReference type="PANTHER" id="PTHR32089:SF112">
    <property type="entry name" value="LYSOZYME-LIKE PROTEIN-RELATED"/>
    <property type="match status" value="1"/>
</dbReference>
<dbReference type="PROSITE" id="PS50885">
    <property type="entry name" value="HAMP"/>
    <property type="match status" value="1"/>
</dbReference>
<name>A0A0M4LWF6_9SPHN</name>
<accession>A0A0M4LWF6</accession>
<dbReference type="PATRIC" id="fig|361183.4.peg.2041"/>
<dbReference type="PROSITE" id="PS50111">
    <property type="entry name" value="CHEMOTAXIS_TRANSDUC_2"/>
    <property type="match status" value="1"/>
</dbReference>
<dbReference type="RefSeq" id="WP_061926212.1">
    <property type="nucleotide sequence ID" value="NZ_CP012669.1"/>
</dbReference>
<sequence>MSAQIDTNEMTAAGHEVEADVREKILAEMRGDGDLEQIEVAPAAPRKGMGRVIDWFDDLQLGRKIRVIFGTFLGAIAAIAIVLGYSFSELYDRFLVSDDMRDTAQLSANLHSTTGDMRYNAVRYIFGNEEATVVRMNEAHQLAVTQLDTIEAAVRQHSPEITPEVVEMRDLLAQYNTKFDELRASLAREGQGPRSTALAYELSALGDTLVDRTAALEKSLLGWITQYRVNGLQYFFNTVSVTIVFMLFAAFVIAGGLRYLTTNFSSKIVEITDGMNRLAKGDRHFEIEGLGRRDEIGSMLVAMETFKKANVRLEKWAKERALRADKEKALQAEREKEREAVEAERVQMMIELANEFERSVGDVVGGVAAASSQLQLTASSMASSAEESTRQTNEVVRSMDEANAGATAAAAASDEFAMSIGEISRQAASSAELARTATLSANEADETISALSVSAEQVGEIVELIQTIAQRTNLLALNASIEAARGGEAGRGFAVVASEVKELAMQTSRATEQVAEQIRAMQDSTGASVSALRTIAEQVQQLETTAVSIASAVDQQSVAGQDLARSIDLAARSTDRVSSHIEDVRELSLATGAAAAQVLSSSTELEGQASTLRSQVQNFLSSIRKS</sequence>
<evidence type="ECO:0000256" key="3">
    <source>
        <dbReference type="PROSITE-ProRule" id="PRU00284"/>
    </source>
</evidence>
<dbReference type="Pfam" id="PF00015">
    <property type="entry name" value="MCPsignal"/>
    <property type="match status" value="1"/>
</dbReference>
<organism evidence="7 8">
    <name type="scientific">Altererythrobacter epoxidivorans</name>
    <dbReference type="NCBI Taxonomy" id="361183"/>
    <lineage>
        <taxon>Bacteria</taxon>
        <taxon>Pseudomonadati</taxon>
        <taxon>Pseudomonadota</taxon>
        <taxon>Alphaproteobacteria</taxon>
        <taxon>Sphingomonadales</taxon>
        <taxon>Erythrobacteraceae</taxon>
        <taxon>Altererythrobacter</taxon>
    </lineage>
</organism>
<gene>
    <name evidence="7" type="ORF">AMC99_02073</name>
</gene>
<reference evidence="7 8" key="1">
    <citation type="submission" date="2015-09" db="EMBL/GenBank/DDBJ databases">
        <title>Complete genome sequence of a benzo[a]pyrene-degrading bacterium Altererythrobacter epoxidivorans CGMCC 1.7731T.</title>
        <authorList>
            <person name="Li Z."/>
            <person name="Cheng H."/>
            <person name="Huo Y."/>
            <person name="Xu X."/>
        </authorList>
    </citation>
    <scope>NUCLEOTIDE SEQUENCE [LARGE SCALE GENOMIC DNA]</scope>
    <source>
        <strain evidence="7 8">CGMCC 1.7731</strain>
    </source>
</reference>
<dbReference type="InterPro" id="IPR004089">
    <property type="entry name" value="MCPsignal_dom"/>
</dbReference>
<dbReference type="GO" id="GO:0016020">
    <property type="term" value="C:membrane"/>
    <property type="evidence" value="ECO:0007669"/>
    <property type="project" value="InterPro"/>
</dbReference>
<keyword evidence="4" id="KW-0812">Transmembrane</keyword>
<keyword evidence="4" id="KW-1133">Transmembrane helix</keyword>
<dbReference type="SUPFAM" id="SSF58104">
    <property type="entry name" value="Methyl-accepting chemotaxis protein (MCP) signaling domain"/>
    <property type="match status" value="1"/>
</dbReference>
<feature type="domain" description="HAMP" evidence="6">
    <location>
        <begin position="262"/>
        <end position="315"/>
    </location>
</feature>
<feature type="domain" description="Methyl-accepting transducer" evidence="5">
    <location>
        <begin position="363"/>
        <end position="606"/>
    </location>
</feature>
<evidence type="ECO:0000313" key="7">
    <source>
        <dbReference type="EMBL" id="ALE17359.1"/>
    </source>
</evidence>
<dbReference type="Gene3D" id="1.10.287.950">
    <property type="entry name" value="Methyl-accepting chemotaxis protein"/>
    <property type="match status" value="1"/>
</dbReference>
<evidence type="ECO:0000259" key="5">
    <source>
        <dbReference type="PROSITE" id="PS50111"/>
    </source>
</evidence>
<dbReference type="KEGG" id="aep:AMC99_02073"/>
<proteinExistence type="inferred from homology"/>
<protein>
    <recommendedName>
        <fullName evidence="9">Methyl-accepting chemotaxis protein</fullName>
    </recommendedName>
</protein>
<keyword evidence="1 3" id="KW-0807">Transducer</keyword>
<evidence type="ECO:0000259" key="6">
    <source>
        <dbReference type="PROSITE" id="PS50885"/>
    </source>
</evidence>
<dbReference type="PANTHER" id="PTHR32089">
    <property type="entry name" value="METHYL-ACCEPTING CHEMOTAXIS PROTEIN MCPB"/>
    <property type="match status" value="1"/>
</dbReference>
<evidence type="ECO:0000256" key="4">
    <source>
        <dbReference type="SAM" id="Phobius"/>
    </source>
</evidence>
<evidence type="ECO:0000256" key="1">
    <source>
        <dbReference type="ARBA" id="ARBA00023224"/>
    </source>
</evidence>
<feature type="transmembrane region" description="Helical" evidence="4">
    <location>
        <begin position="234"/>
        <end position="257"/>
    </location>
</feature>
<dbReference type="AlphaFoldDB" id="A0A0M4LWF6"/>
<keyword evidence="4" id="KW-0472">Membrane</keyword>
<dbReference type="EMBL" id="CP012669">
    <property type="protein sequence ID" value="ALE17359.1"/>
    <property type="molecule type" value="Genomic_DNA"/>
</dbReference>
<feature type="transmembrane region" description="Helical" evidence="4">
    <location>
        <begin position="67"/>
        <end position="87"/>
    </location>
</feature>
<dbReference type="Proteomes" id="UP000057938">
    <property type="component" value="Chromosome"/>
</dbReference>
<dbReference type="GO" id="GO:0007165">
    <property type="term" value="P:signal transduction"/>
    <property type="evidence" value="ECO:0007669"/>
    <property type="project" value="UniProtKB-KW"/>
</dbReference>
<dbReference type="Gene3D" id="6.10.340.10">
    <property type="match status" value="1"/>
</dbReference>